<dbReference type="InterPro" id="IPR051791">
    <property type="entry name" value="Pra-immunoreactive"/>
</dbReference>
<evidence type="ECO:0000256" key="1">
    <source>
        <dbReference type="ARBA" id="ARBA00004651"/>
    </source>
</evidence>
<feature type="region of interest" description="Disordered" evidence="7">
    <location>
        <begin position="1"/>
        <end position="20"/>
    </location>
</feature>
<feature type="domain" description="FHA" evidence="9">
    <location>
        <begin position="423"/>
        <end position="482"/>
    </location>
</feature>
<keyword evidence="4 8" id="KW-0812">Transmembrane</keyword>
<feature type="transmembrane region" description="Helical" evidence="8">
    <location>
        <begin position="140"/>
        <end position="162"/>
    </location>
</feature>
<evidence type="ECO:0000256" key="2">
    <source>
        <dbReference type="ARBA" id="ARBA00022475"/>
    </source>
</evidence>
<organism evidence="10 11">
    <name type="scientific">Ruania alkalisoli</name>
    <dbReference type="NCBI Taxonomy" id="2779775"/>
    <lineage>
        <taxon>Bacteria</taxon>
        <taxon>Bacillati</taxon>
        <taxon>Actinomycetota</taxon>
        <taxon>Actinomycetes</taxon>
        <taxon>Micrococcales</taxon>
        <taxon>Ruaniaceae</taxon>
        <taxon>Ruania</taxon>
    </lineage>
</organism>
<feature type="compositionally biased region" description="Basic and acidic residues" evidence="7">
    <location>
        <begin position="9"/>
        <end position="20"/>
    </location>
</feature>
<dbReference type="RefSeq" id="WP_193497952.1">
    <property type="nucleotide sequence ID" value="NZ_CP063169.1"/>
</dbReference>
<feature type="compositionally biased region" description="Pro residues" evidence="7">
    <location>
        <begin position="358"/>
        <end position="369"/>
    </location>
</feature>
<accession>A0A7M1SUQ2</accession>
<keyword evidence="11" id="KW-1185">Reference proteome</keyword>
<gene>
    <name evidence="10" type="ORF">IM660_03005</name>
</gene>
<keyword evidence="3" id="KW-0597">Phosphoprotein</keyword>
<feature type="transmembrane region" description="Helical" evidence="8">
    <location>
        <begin position="41"/>
        <end position="61"/>
    </location>
</feature>
<dbReference type="InterPro" id="IPR000253">
    <property type="entry name" value="FHA_dom"/>
</dbReference>
<evidence type="ECO:0000259" key="9">
    <source>
        <dbReference type="PROSITE" id="PS50006"/>
    </source>
</evidence>
<evidence type="ECO:0000256" key="6">
    <source>
        <dbReference type="ARBA" id="ARBA00023136"/>
    </source>
</evidence>
<evidence type="ECO:0000313" key="11">
    <source>
        <dbReference type="Proteomes" id="UP000593758"/>
    </source>
</evidence>
<dbReference type="AlphaFoldDB" id="A0A7M1SUQ2"/>
<dbReference type="EMBL" id="CP063169">
    <property type="protein sequence ID" value="QOR71288.1"/>
    <property type="molecule type" value="Genomic_DNA"/>
</dbReference>
<feature type="transmembrane region" description="Helical" evidence="8">
    <location>
        <begin position="85"/>
        <end position="109"/>
    </location>
</feature>
<comment type="subcellular location">
    <subcellularLocation>
        <location evidence="1">Cell membrane</location>
        <topology evidence="1">Multi-pass membrane protein</topology>
    </subcellularLocation>
</comment>
<dbReference type="PROSITE" id="PS50006">
    <property type="entry name" value="FHA_DOMAIN"/>
    <property type="match status" value="1"/>
</dbReference>
<dbReference type="CDD" id="cd00060">
    <property type="entry name" value="FHA"/>
    <property type="match status" value="1"/>
</dbReference>
<evidence type="ECO:0000256" key="3">
    <source>
        <dbReference type="ARBA" id="ARBA00022553"/>
    </source>
</evidence>
<protein>
    <submittedName>
        <fullName evidence="10">RDD family protein</fullName>
    </submittedName>
</protein>
<name>A0A7M1SUQ2_9MICO</name>
<evidence type="ECO:0000256" key="8">
    <source>
        <dbReference type="SAM" id="Phobius"/>
    </source>
</evidence>
<dbReference type="KEGG" id="halt:IM660_03005"/>
<evidence type="ECO:0000256" key="4">
    <source>
        <dbReference type="ARBA" id="ARBA00022692"/>
    </source>
</evidence>
<dbReference type="InterPro" id="IPR010432">
    <property type="entry name" value="RDD"/>
</dbReference>
<dbReference type="Pfam" id="PF06271">
    <property type="entry name" value="RDD"/>
    <property type="match status" value="1"/>
</dbReference>
<proteinExistence type="predicted"/>
<feature type="region of interest" description="Disordered" evidence="7">
    <location>
        <begin position="244"/>
        <end position="401"/>
    </location>
</feature>
<dbReference type="PANTHER" id="PTHR36115:SF6">
    <property type="entry name" value="PROLINE-RICH ANTIGEN HOMOLOG"/>
    <property type="match status" value="1"/>
</dbReference>
<feature type="compositionally biased region" description="Low complexity" evidence="7">
    <location>
        <begin position="265"/>
        <end position="280"/>
    </location>
</feature>
<dbReference type="SUPFAM" id="SSF49879">
    <property type="entry name" value="SMAD/FHA domain"/>
    <property type="match status" value="1"/>
</dbReference>
<keyword evidence="6 8" id="KW-0472">Membrane</keyword>
<evidence type="ECO:0000256" key="7">
    <source>
        <dbReference type="SAM" id="MobiDB-lite"/>
    </source>
</evidence>
<dbReference type="Gene3D" id="2.60.200.20">
    <property type="match status" value="1"/>
</dbReference>
<keyword evidence="5 8" id="KW-1133">Transmembrane helix</keyword>
<keyword evidence="2" id="KW-1003">Cell membrane</keyword>
<feature type="compositionally biased region" description="Pro residues" evidence="7">
    <location>
        <begin position="379"/>
        <end position="399"/>
    </location>
</feature>
<sequence length="512" mass="53433">MTIWEVGEDDRQVEGVDETGRPDPHYAAALGLVPAPLPRRAVAAAVDAAIYLLLQVPYWVFTLPLLLKFLDARISWYGFTNHPQFILAVVMLAVSFALSLAYCIVQLVFHGRKGITIGKGIMGLRSINVATLERPGVFRVLLRVLVVWASGVVLVGPLLFLLSPLFDPEKRGRGWHDRVGRLWLVDVREGLQPYDAKRMRIARKTVTAEPVAQPKPLPSLATPVDPDAAQAYRPGARVSAGVLGVARPHGEGPRPVVGLSGMETPQPVGEQGQPVPGHPVLGAYRRPSEPEESDDGAPTELSASPSPHGRPEQGTPGPDFPASPSTTPDVPAPPVAGPVVTGSPWGAASPVAGGSEVPPAPPSQAPPAPVGAAQHSHAPVPPKPAANPAPAPPSGPVPAHPQAATSLALQLDSGEVVPVSGPVVIGRNPVAPHTALDAHRHPMSDDTRSVSKTHLLVRPGQGGIEVLDQNSTNGTGIVHQGIERELAPGTPALAVAGDTLRIGERTATVVPA</sequence>
<dbReference type="InterPro" id="IPR008984">
    <property type="entry name" value="SMAD_FHA_dom_sf"/>
</dbReference>
<reference evidence="10 11" key="1">
    <citation type="submission" date="2020-10" db="EMBL/GenBank/DDBJ databases">
        <title>Haloactinobacterium sp. RN3S43, a bacterium isolated from saline soil.</title>
        <authorList>
            <person name="Sun J.-Q."/>
        </authorList>
    </citation>
    <scope>NUCLEOTIDE SEQUENCE [LARGE SCALE GENOMIC DNA]</scope>
    <source>
        <strain evidence="10 11">RN3S43</strain>
    </source>
</reference>
<dbReference type="PANTHER" id="PTHR36115">
    <property type="entry name" value="PROLINE-RICH ANTIGEN HOMOLOG-RELATED"/>
    <property type="match status" value="1"/>
</dbReference>
<evidence type="ECO:0000313" key="10">
    <source>
        <dbReference type="EMBL" id="QOR71288.1"/>
    </source>
</evidence>
<evidence type="ECO:0000256" key="5">
    <source>
        <dbReference type="ARBA" id="ARBA00022989"/>
    </source>
</evidence>
<dbReference type="GO" id="GO:0005886">
    <property type="term" value="C:plasma membrane"/>
    <property type="evidence" value="ECO:0007669"/>
    <property type="project" value="UniProtKB-SubCell"/>
</dbReference>
<dbReference type="Proteomes" id="UP000593758">
    <property type="component" value="Chromosome"/>
</dbReference>